<dbReference type="RefSeq" id="XP_055878143.1">
    <property type="nucleotide sequence ID" value="XM_056022168.1"/>
</dbReference>
<dbReference type="Proteomes" id="UP001165740">
    <property type="component" value="Chromosome 1"/>
</dbReference>
<dbReference type="InterPro" id="IPR029021">
    <property type="entry name" value="Prot-tyrosine_phosphatase-like"/>
</dbReference>
<evidence type="ECO:0000313" key="12">
    <source>
        <dbReference type="RefSeq" id="XP_055878143.1"/>
    </source>
</evidence>
<dbReference type="InterPro" id="IPR016130">
    <property type="entry name" value="Tyr_Pase_AS"/>
</dbReference>
<feature type="domain" description="Tyrosine specific protein phosphatases" evidence="8">
    <location>
        <begin position="1035"/>
        <end position="1112"/>
    </location>
</feature>
<feature type="transmembrane region" description="Helical" evidence="6">
    <location>
        <begin position="770"/>
        <end position="794"/>
    </location>
</feature>
<feature type="compositionally biased region" description="Basic and acidic residues" evidence="5">
    <location>
        <begin position="328"/>
        <end position="337"/>
    </location>
</feature>
<dbReference type="RefSeq" id="XP_055878142.1">
    <property type="nucleotide sequence ID" value="XM_056022167.1"/>
</dbReference>
<dbReference type="PRINTS" id="PR00700">
    <property type="entry name" value="PRTYPHPHTASE"/>
</dbReference>
<dbReference type="PROSITE" id="PS50055">
    <property type="entry name" value="TYR_PHOSPHATASE_PTP"/>
    <property type="match status" value="1"/>
</dbReference>
<evidence type="ECO:0000256" key="5">
    <source>
        <dbReference type="SAM" id="MobiDB-lite"/>
    </source>
</evidence>
<dbReference type="RefSeq" id="XP_055878141.1">
    <property type="nucleotide sequence ID" value="XM_056022166.1"/>
</dbReference>
<dbReference type="GeneID" id="106060588"/>
<feature type="region of interest" description="Disordered" evidence="5">
    <location>
        <begin position="185"/>
        <end position="204"/>
    </location>
</feature>
<keyword evidence="9" id="KW-1185">Reference proteome</keyword>
<dbReference type="InterPro" id="IPR003595">
    <property type="entry name" value="Tyr_Pase_cat"/>
</dbReference>
<keyword evidence="6" id="KW-1133">Transmembrane helix</keyword>
<dbReference type="CDD" id="cd00047">
    <property type="entry name" value="PTPc"/>
    <property type="match status" value="1"/>
</dbReference>
<feature type="compositionally biased region" description="Polar residues" evidence="5">
    <location>
        <begin position="350"/>
        <end position="365"/>
    </location>
</feature>
<evidence type="ECO:0000256" key="1">
    <source>
        <dbReference type="ARBA" id="ARBA00009580"/>
    </source>
</evidence>
<feature type="region of interest" description="Disordered" evidence="5">
    <location>
        <begin position="290"/>
        <end position="310"/>
    </location>
</feature>
<dbReference type="PROSITE" id="PS50056">
    <property type="entry name" value="TYR_PHOSPHATASE_2"/>
    <property type="match status" value="1"/>
</dbReference>
<dbReference type="SMART" id="SM00194">
    <property type="entry name" value="PTPc"/>
    <property type="match status" value="1"/>
</dbReference>
<keyword evidence="6" id="KW-0812">Transmembrane</keyword>
<evidence type="ECO:0000256" key="6">
    <source>
        <dbReference type="SAM" id="Phobius"/>
    </source>
</evidence>
<keyword evidence="3" id="KW-0378">Hydrolase</keyword>
<evidence type="ECO:0000259" key="7">
    <source>
        <dbReference type="PROSITE" id="PS50055"/>
    </source>
</evidence>
<reference evidence="10 11" key="1">
    <citation type="submission" date="2025-04" db="UniProtKB">
        <authorList>
            <consortium name="RefSeq"/>
        </authorList>
    </citation>
    <scope>IDENTIFICATION</scope>
</reference>
<evidence type="ECO:0000313" key="11">
    <source>
        <dbReference type="RefSeq" id="XP_055878142.1"/>
    </source>
</evidence>
<dbReference type="GO" id="GO:0004725">
    <property type="term" value="F:protein tyrosine phosphatase activity"/>
    <property type="evidence" value="ECO:0007669"/>
    <property type="project" value="UniProtKB-EC"/>
</dbReference>
<feature type="compositionally biased region" description="Low complexity" evidence="5">
    <location>
        <begin position="463"/>
        <end position="479"/>
    </location>
</feature>
<feature type="region of interest" description="Disordered" evidence="5">
    <location>
        <begin position="576"/>
        <end position="606"/>
    </location>
</feature>
<dbReference type="GO" id="GO:0008045">
    <property type="term" value="P:motor neuron axon guidance"/>
    <property type="evidence" value="ECO:0007669"/>
    <property type="project" value="TreeGrafter"/>
</dbReference>
<dbReference type="InterPro" id="IPR050348">
    <property type="entry name" value="Protein-Tyr_Phosphatase"/>
</dbReference>
<feature type="region of interest" description="Disordered" evidence="5">
    <location>
        <begin position="328"/>
        <end position="367"/>
    </location>
</feature>
<evidence type="ECO:0000313" key="10">
    <source>
        <dbReference type="RefSeq" id="XP_055878141.1"/>
    </source>
</evidence>
<dbReference type="InterPro" id="IPR000387">
    <property type="entry name" value="Tyr_Pase_dom"/>
</dbReference>
<name>A0A9W2ZT57_BIOGL</name>
<feature type="compositionally biased region" description="Basic and acidic residues" evidence="5">
    <location>
        <begin position="87"/>
        <end position="100"/>
    </location>
</feature>
<evidence type="ECO:0000259" key="8">
    <source>
        <dbReference type="PROSITE" id="PS50056"/>
    </source>
</evidence>
<dbReference type="AlphaFoldDB" id="A0A9W2ZT57"/>
<gene>
    <name evidence="10 11 12 13" type="primary">LOC106060588</name>
</gene>
<feature type="compositionally biased region" description="Polar residues" evidence="5">
    <location>
        <begin position="187"/>
        <end position="198"/>
    </location>
</feature>
<accession>A0A9W2ZT57</accession>
<dbReference type="PANTHER" id="PTHR19134:SF562">
    <property type="entry name" value="PROTEIN-TYROSINE-PHOSPHATASE"/>
    <property type="match status" value="1"/>
</dbReference>
<dbReference type="Pfam" id="PF00102">
    <property type="entry name" value="Y_phosphatase"/>
    <property type="match status" value="1"/>
</dbReference>
<dbReference type="SUPFAM" id="SSF52799">
    <property type="entry name" value="(Phosphotyrosine protein) phosphatases II"/>
    <property type="match status" value="1"/>
</dbReference>
<evidence type="ECO:0000313" key="13">
    <source>
        <dbReference type="RefSeq" id="XP_055878149.1"/>
    </source>
</evidence>
<dbReference type="Gene3D" id="3.90.190.10">
    <property type="entry name" value="Protein tyrosine phosphatase superfamily"/>
    <property type="match status" value="1"/>
</dbReference>
<feature type="region of interest" description="Disordered" evidence="5">
    <location>
        <begin position="463"/>
        <end position="504"/>
    </location>
</feature>
<dbReference type="InterPro" id="IPR000242">
    <property type="entry name" value="PTP_cat"/>
</dbReference>
<comment type="similarity">
    <text evidence="1">Belongs to the protein-tyrosine phosphatase family.</text>
</comment>
<evidence type="ECO:0000313" key="9">
    <source>
        <dbReference type="Proteomes" id="UP001165740"/>
    </source>
</evidence>
<dbReference type="PANTHER" id="PTHR19134">
    <property type="entry name" value="RECEPTOR-TYPE TYROSINE-PROTEIN PHOSPHATASE"/>
    <property type="match status" value="1"/>
</dbReference>
<protein>
    <recommendedName>
        <fullName evidence="2">protein-tyrosine-phosphatase</fullName>
        <ecNumber evidence="2">3.1.3.48</ecNumber>
    </recommendedName>
</protein>
<sequence length="1145" mass="128000">MYALSTRQYLTLTFVLYAMATGKPVDQLLDRANNSSGHNHFGELVTTTEFNTHDERLDDETEKSDYWEWFENDLEEDNVEQNSSHWETFEEKQRPHEESLQGRIESSTRNVYEDESLQAQKRSEVPSSNVLNENTLPIVKKSDPSIEEQSHVSDVLSNDNIYNESTLVLSDDDDQKIILGEKKDNDTASQAIHPTHVTTSDHRQTTSYALNNRPLPNRQDWAAHDAMPESRQEVDLVTPNDGIRDHELVSNEHNLDDVTNDGSRSDIFQDHDERRHFDETRTSVRSNTFLGNATSPAVAPSTHDQVTTRTTSEARMFIPLTESRLEAVNEDVSEPRHSSTSPPPSDALGRSTSIDFSYNKTSPVEESSPDFSAMLATVTNRPSTALFIETTLPVFDEATTQETLIEATRETTTLEIKKEHLDMNKTEADFSPFSNFSNDNFANNSEVMMSTSTVKRPTDILTSLPSTTSSHLDTTTQPTFEEQGSSNPLTTEKLLKPTSPTATDLTTHAEISFEDTSEEKILDTYPTTASWATTSVSPALTVTTYTTSRVLLTETFSTQPLTDLFTPDSFQKFSSSSSKTTAFSDFSSNTPSQATSTTASTTTVTSQLPTTMISTEGHTAESTTVQSGNCTSGLDLNGQDQTSKELPATYLILELDITSTFFCSNKDKMKKEINRIMSNDTVSIHIDQIQLFEITSDSHQLQVNLYLLNKTMLYDHELTILCARILQNAIGSNYNFVILNRLKTVIIKDDSNEALTSASQDSNLLNDPGVTVAIVLAVVGVCCCAGLITLQIFVRRRHKDQFGMKPNLRRSVSWSSDSIRLSSINKSRPNSGLFNPGLDITDSLEPSRPLNYTQLSNYCCNEKKIEEEFSMLPCSMPRLSVVPNGDEDKNRYANILPYAHTRVDLLQESGHGGTYINANYVTGPNNQCQYYIATQAPIDKTLTDFWTMVWQQNSKAIVMLTQLEEDGQTKCVLYWPELVGKSAAIKIGDFLIELKQKDVHQEYIISKLEVQHLRKIEKREVYHFWYTCWPSHGLPEPISLVKLVLDTRPKYEGGSGPLIVHCSPGTGRTGTFIALDLCMHQFEALRMVDILKTVYTIRQERAGAVQSKEQYTLLYNAISEYATVVVSPVVSAASSATTLHALLSS</sequence>
<feature type="compositionally biased region" description="Polar residues" evidence="5">
    <location>
        <begin position="480"/>
        <end position="490"/>
    </location>
</feature>
<dbReference type="SMART" id="SM00404">
    <property type="entry name" value="PTPc_motif"/>
    <property type="match status" value="1"/>
</dbReference>
<dbReference type="OrthoDB" id="10057603at2759"/>
<evidence type="ECO:0000256" key="3">
    <source>
        <dbReference type="ARBA" id="ARBA00022801"/>
    </source>
</evidence>
<organism evidence="9 13">
    <name type="scientific">Biomphalaria glabrata</name>
    <name type="common">Bloodfluke planorb</name>
    <name type="synonym">Freshwater snail</name>
    <dbReference type="NCBI Taxonomy" id="6526"/>
    <lineage>
        <taxon>Eukaryota</taxon>
        <taxon>Metazoa</taxon>
        <taxon>Spiralia</taxon>
        <taxon>Lophotrochozoa</taxon>
        <taxon>Mollusca</taxon>
        <taxon>Gastropoda</taxon>
        <taxon>Heterobranchia</taxon>
        <taxon>Euthyneura</taxon>
        <taxon>Panpulmonata</taxon>
        <taxon>Hygrophila</taxon>
        <taxon>Lymnaeoidea</taxon>
        <taxon>Planorbidae</taxon>
        <taxon>Biomphalaria</taxon>
    </lineage>
</organism>
<feature type="region of interest" description="Disordered" evidence="5">
    <location>
        <begin position="78"/>
        <end position="111"/>
    </location>
</feature>
<keyword evidence="4" id="KW-0904">Protein phosphatase</keyword>
<dbReference type="EC" id="3.1.3.48" evidence="2"/>
<proteinExistence type="inferred from homology"/>
<dbReference type="PROSITE" id="PS00383">
    <property type="entry name" value="TYR_PHOSPHATASE_1"/>
    <property type="match status" value="1"/>
</dbReference>
<feature type="domain" description="Tyrosine-protein phosphatase" evidence="7">
    <location>
        <begin position="886"/>
        <end position="1121"/>
    </location>
</feature>
<evidence type="ECO:0000256" key="2">
    <source>
        <dbReference type="ARBA" id="ARBA00013064"/>
    </source>
</evidence>
<dbReference type="RefSeq" id="XP_055878149.1">
    <property type="nucleotide sequence ID" value="XM_056022174.1"/>
</dbReference>
<evidence type="ECO:0000256" key="4">
    <source>
        <dbReference type="ARBA" id="ARBA00022912"/>
    </source>
</evidence>
<keyword evidence="6" id="KW-0472">Membrane</keyword>